<organism evidence="1 2">
    <name type="scientific">Paxillus rubicundulus Ve08.2h10</name>
    <dbReference type="NCBI Taxonomy" id="930991"/>
    <lineage>
        <taxon>Eukaryota</taxon>
        <taxon>Fungi</taxon>
        <taxon>Dikarya</taxon>
        <taxon>Basidiomycota</taxon>
        <taxon>Agaricomycotina</taxon>
        <taxon>Agaricomycetes</taxon>
        <taxon>Agaricomycetidae</taxon>
        <taxon>Boletales</taxon>
        <taxon>Paxilineae</taxon>
        <taxon>Paxillaceae</taxon>
        <taxon>Paxillus</taxon>
    </lineage>
</organism>
<feature type="non-terminal residue" evidence="1">
    <location>
        <position position="92"/>
    </location>
</feature>
<dbReference type="Proteomes" id="UP000054538">
    <property type="component" value="Unassembled WGS sequence"/>
</dbReference>
<dbReference type="EMBL" id="KN825793">
    <property type="protein sequence ID" value="KIK81471.1"/>
    <property type="molecule type" value="Genomic_DNA"/>
</dbReference>
<reference evidence="1 2" key="1">
    <citation type="submission" date="2014-04" db="EMBL/GenBank/DDBJ databases">
        <authorList>
            <consortium name="DOE Joint Genome Institute"/>
            <person name="Kuo A."/>
            <person name="Kohler A."/>
            <person name="Jargeat P."/>
            <person name="Nagy L.G."/>
            <person name="Floudas D."/>
            <person name="Copeland A."/>
            <person name="Barry K.W."/>
            <person name="Cichocki N."/>
            <person name="Veneault-Fourrey C."/>
            <person name="LaButti K."/>
            <person name="Lindquist E.A."/>
            <person name="Lipzen A."/>
            <person name="Lundell T."/>
            <person name="Morin E."/>
            <person name="Murat C."/>
            <person name="Sun H."/>
            <person name="Tunlid A."/>
            <person name="Henrissat B."/>
            <person name="Grigoriev I.V."/>
            <person name="Hibbett D.S."/>
            <person name="Martin F."/>
            <person name="Nordberg H.P."/>
            <person name="Cantor M.N."/>
            <person name="Hua S.X."/>
        </authorList>
    </citation>
    <scope>NUCLEOTIDE SEQUENCE [LARGE SCALE GENOMIC DNA]</scope>
    <source>
        <strain evidence="1 2">Ve08.2h10</strain>
    </source>
</reference>
<dbReference type="InParanoid" id="A0A0D0DBM7"/>
<sequence length="92" mass="10255">SDEAIMDAVHQEIAASKHDVIEIKSDDEDDPADPPITHANVMLMCQLLEHAAKEYGDVEEVLALSHCLHQFCAKLLCQEFLGAKQTLTDDFF</sequence>
<accession>A0A0D0DBM7</accession>
<gene>
    <name evidence="1" type="ORF">PAXRUDRAFT_74609</name>
</gene>
<keyword evidence="2" id="KW-1185">Reference proteome</keyword>
<dbReference type="AlphaFoldDB" id="A0A0D0DBM7"/>
<protein>
    <submittedName>
        <fullName evidence="1">Uncharacterized protein</fullName>
    </submittedName>
</protein>
<evidence type="ECO:0000313" key="2">
    <source>
        <dbReference type="Proteomes" id="UP000054538"/>
    </source>
</evidence>
<proteinExistence type="predicted"/>
<reference evidence="2" key="2">
    <citation type="submission" date="2015-01" db="EMBL/GenBank/DDBJ databases">
        <title>Evolutionary Origins and Diversification of the Mycorrhizal Mutualists.</title>
        <authorList>
            <consortium name="DOE Joint Genome Institute"/>
            <consortium name="Mycorrhizal Genomics Consortium"/>
            <person name="Kohler A."/>
            <person name="Kuo A."/>
            <person name="Nagy L.G."/>
            <person name="Floudas D."/>
            <person name="Copeland A."/>
            <person name="Barry K.W."/>
            <person name="Cichocki N."/>
            <person name="Veneault-Fourrey C."/>
            <person name="LaButti K."/>
            <person name="Lindquist E.A."/>
            <person name="Lipzen A."/>
            <person name="Lundell T."/>
            <person name="Morin E."/>
            <person name="Murat C."/>
            <person name="Riley R."/>
            <person name="Ohm R."/>
            <person name="Sun H."/>
            <person name="Tunlid A."/>
            <person name="Henrissat B."/>
            <person name="Grigoriev I.V."/>
            <person name="Hibbett D.S."/>
            <person name="Martin F."/>
        </authorList>
    </citation>
    <scope>NUCLEOTIDE SEQUENCE [LARGE SCALE GENOMIC DNA]</scope>
    <source>
        <strain evidence="2">Ve08.2h10</strain>
    </source>
</reference>
<evidence type="ECO:0000313" key="1">
    <source>
        <dbReference type="EMBL" id="KIK81471.1"/>
    </source>
</evidence>
<dbReference type="HOGENOM" id="CLU_2419076_0_0_1"/>
<name>A0A0D0DBM7_9AGAM</name>
<feature type="non-terminal residue" evidence="1">
    <location>
        <position position="1"/>
    </location>
</feature>
<dbReference type="OrthoDB" id="3024396at2759"/>